<feature type="transmembrane region" description="Helical" evidence="6">
    <location>
        <begin position="221"/>
        <end position="242"/>
    </location>
</feature>
<proteinExistence type="predicted"/>
<organism evidence="7 8">
    <name type="scientific">Mycolicibacterium tusciae</name>
    <dbReference type="NCBI Taxonomy" id="75922"/>
    <lineage>
        <taxon>Bacteria</taxon>
        <taxon>Bacillati</taxon>
        <taxon>Actinomycetota</taxon>
        <taxon>Actinomycetes</taxon>
        <taxon>Mycobacteriales</taxon>
        <taxon>Mycobacteriaceae</taxon>
        <taxon>Mycolicibacterium</taxon>
    </lineage>
</organism>
<feature type="transmembrane region" description="Helical" evidence="6">
    <location>
        <begin position="148"/>
        <end position="171"/>
    </location>
</feature>
<feature type="transmembrane region" description="Helical" evidence="6">
    <location>
        <begin position="331"/>
        <end position="352"/>
    </location>
</feature>
<keyword evidence="4 6" id="KW-1133">Transmembrane helix</keyword>
<feature type="transmembrane region" description="Helical" evidence="6">
    <location>
        <begin position="248"/>
        <end position="268"/>
    </location>
</feature>
<sequence length="420" mass="43431">MSITVSGPQPRSGLAGDSIAIVLTYFLTAAAGMLFWIVAARTIPAHELGVQTALISLITTIGTVTAYGVGSAYKAMLSAPGCVRRQRLVDGLIITVVVSLTVGALAGQFAGEAVAGDSITALLVPAGALVLALFVLKDAALIGLHATRWLPVLNLVSVLVKVGLVLLLAGWLDLPAVWATVIPAAATALFAFVFIIPALVKYPGGVPSQDVPDPRLSRRAMGAFVFRDGVASSTSFGLILVLPFVTTWLAGPVAGATLAIAMAVAQALDFVPDGAGAALTSHMAREPAAATFHVRRIWLISTVLVGTGAVVLAIGSPWVGRLFGDGYDGADFRACLIVVAVGSVLRVPYSIWMSVLRASLETRTILRVNTATFVVSLPTIGYLTHYWGGVGAAVGLAIGSALLGGFGAWDLKRRWLGGSR</sequence>
<evidence type="ECO:0000256" key="2">
    <source>
        <dbReference type="ARBA" id="ARBA00022475"/>
    </source>
</evidence>
<dbReference type="RefSeq" id="WP_083127337.1">
    <property type="nucleotide sequence ID" value="NZ_MVIM01000011.1"/>
</dbReference>
<comment type="subcellular location">
    <subcellularLocation>
        <location evidence="1">Cell membrane</location>
        <topology evidence="1">Multi-pass membrane protein</topology>
    </subcellularLocation>
</comment>
<evidence type="ECO:0000256" key="5">
    <source>
        <dbReference type="ARBA" id="ARBA00023136"/>
    </source>
</evidence>
<keyword evidence="5 6" id="KW-0472">Membrane</keyword>
<dbReference type="Proteomes" id="UP000192411">
    <property type="component" value="Unassembled WGS sequence"/>
</dbReference>
<accession>A0A1X0JKN7</accession>
<feature type="transmembrane region" description="Helical" evidence="6">
    <location>
        <begin position="52"/>
        <end position="76"/>
    </location>
</feature>
<feature type="transmembrane region" description="Helical" evidence="6">
    <location>
        <begin position="390"/>
        <end position="411"/>
    </location>
</feature>
<gene>
    <name evidence="7" type="ORF">BST47_19700</name>
</gene>
<feature type="transmembrane region" description="Helical" evidence="6">
    <location>
        <begin position="118"/>
        <end position="136"/>
    </location>
</feature>
<feature type="transmembrane region" description="Helical" evidence="6">
    <location>
        <begin position="177"/>
        <end position="200"/>
    </location>
</feature>
<dbReference type="STRING" id="75922.BST47_19700"/>
<name>A0A1X0JKN7_9MYCO</name>
<evidence type="ECO:0000256" key="6">
    <source>
        <dbReference type="SAM" id="Phobius"/>
    </source>
</evidence>
<evidence type="ECO:0008006" key="9">
    <source>
        <dbReference type="Google" id="ProtNLM"/>
    </source>
</evidence>
<keyword evidence="2" id="KW-1003">Cell membrane</keyword>
<keyword evidence="3 6" id="KW-0812">Transmembrane</keyword>
<dbReference type="InterPro" id="IPR050833">
    <property type="entry name" value="Poly_Biosynth_Transport"/>
</dbReference>
<evidence type="ECO:0000313" key="8">
    <source>
        <dbReference type="Proteomes" id="UP000192411"/>
    </source>
</evidence>
<feature type="transmembrane region" description="Helical" evidence="6">
    <location>
        <begin position="20"/>
        <end position="40"/>
    </location>
</feature>
<feature type="transmembrane region" description="Helical" evidence="6">
    <location>
        <begin position="364"/>
        <end position="384"/>
    </location>
</feature>
<evidence type="ECO:0000256" key="1">
    <source>
        <dbReference type="ARBA" id="ARBA00004651"/>
    </source>
</evidence>
<reference evidence="7 8" key="1">
    <citation type="submission" date="2017-02" db="EMBL/GenBank/DDBJ databases">
        <title>The new phylogeny of genus Mycobacterium.</title>
        <authorList>
            <person name="Tortoli E."/>
            <person name="Trovato A."/>
            <person name="Cirillo D.M."/>
        </authorList>
    </citation>
    <scope>NUCLEOTIDE SEQUENCE [LARGE SCALE GENOMIC DNA]</scope>
    <source>
        <strain evidence="7 8">DSM 44338</strain>
    </source>
</reference>
<evidence type="ECO:0000256" key="4">
    <source>
        <dbReference type="ARBA" id="ARBA00022989"/>
    </source>
</evidence>
<dbReference type="GO" id="GO:0005886">
    <property type="term" value="C:plasma membrane"/>
    <property type="evidence" value="ECO:0007669"/>
    <property type="project" value="UniProtKB-SubCell"/>
</dbReference>
<keyword evidence="8" id="KW-1185">Reference proteome</keyword>
<evidence type="ECO:0000313" key="7">
    <source>
        <dbReference type="EMBL" id="ORB63381.1"/>
    </source>
</evidence>
<protein>
    <recommendedName>
        <fullName evidence="9">Teichoic acid transporter</fullName>
    </recommendedName>
</protein>
<evidence type="ECO:0000256" key="3">
    <source>
        <dbReference type="ARBA" id="ARBA00022692"/>
    </source>
</evidence>
<feature type="transmembrane region" description="Helical" evidence="6">
    <location>
        <begin position="297"/>
        <end position="319"/>
    </location>
</feature>
<feature type="transmembrane region" description="Helical" evidence="6">
    <location>
        <begin position="88"/>
        <end position="106"/>
    </location>
</feature>
<comment type="caution">
    <text evidence="7">The sequence shown here is derived from an EMBL/GenBank/DDBJ whole genome shotgun (WGS) entry which is preliminary data.</text>
</comment>
<dbReference type="PANTHER" id="PTHR30250:SF11">
    <property type="entry name" value="O-ANTIGEN TRANSPORTER-RELATED"/>
    <property type="match status" value="1"/>
</dbReference>
<dbReference type="AlphaFoldDB" id="A0A1X0JKN7"/>
<dbReference type="EMBL" id="MVIM01000011">
    <property type="protein sequence ID" value="ORB63381.1"/>
    <property type="molecule type" value="Genomic_DNA"/>
</dbReference>
<dbReference type="PANTHER" id="PTHR30250">
    <property type="entry name" value="PST FAMILY PREDICTED COLANIC ACID TRANSPORTER"/>
    <property type="match status" value="1"/>
</dbReference>
<dbReference type="OrthoDB" id="5119649at2"/>